<dbReference type="InterPro" id="IPR050361">
    <property type="entry name" value="MPP/UQCRC_Complex"/>
</dbReference>
<dbReference type="PROSITE" id="PS00143">
    <property type="entry name" value="INSULINASE"/>
    <property type="match status" value="1"/>
</dbReference>
<dbReference type="InterPro" id="IPR011249">
    <property type="entry name" value="Metalloenz_LuxS/M16"/>
</dbReference>
<dbReference type="PANTHER" id="PTHR11851:SF49">
    <property type="entry name" value="MITOCHONDRIAL-PROCESSING PEPTIDASE SUBUNIT ALPHA"/>
    <property type="match status" value="1"/>
</dbReference>
<gene>
    <name evidence="7" type="ORF">F9B74_01445</name>
</gene>
<dbReference type="GO" id="GO:0006508">
    <property type="term" value="P:proteolysis"/>
    <property type="evidence" value="ECO:0007669"/>
    <property type="project" value="InterPro"/>
</dbReference>
<protein>
    <submittedName>
        <fullName evidence="7">Insulinase family protein</fullName>
    </submittedName>
</protein>
<feature type="domain" description="Peptidase M16 C-terminal" evidence="6">
    <location>
        <begin position="653"/>
        <end position="830"/>
    </location>
</feature>
<dbReference type="Gene3D" id="3.30.830.10">
    <property type="entry name" value="Metalloenzyme, LuxS/M16 peptidase-like"/>
    <property type="match status" value="4"/>
</dbReference>
<dbReference type="InterPro" id="IPR007863">
    <property type="entry name" value="Peptidase_M16_C"/>
</dbReference>
<sequence>MFKVLLFIISFFMLPITSQAFTKVQSIEGITEYRLTNGLQVLFITDASKPSMTVNMTYRVGSRHEQYGQTGMAHLLEHLVFRGTKDYPDVLQQFSQKGLSANGTTSFDRTNYYASFAADETTLEWYLRWQADTMQHLAISEEDLKKEVDIVLNERDRSQNNPMQVLFERIKATAYQWNNAGIAIIGAPDNLKNMKATDLQAFYHHYYQPDNATLIIAGLIDEEKTIALVDHIFSPIAKPTRQLIERTTQEPVQDGERNIILRQVGNMPFVGVAYRIPSAASPDYTALDMAVNILTDRPSGQLYRTLVQDKKLATNISGFTHTLHDSALAFFGAQLSEGQAVNDSQDALNHIIEHIAEHPFTEAELNRVRTYWLNQWQKLYANTEQLSIGLSEAIAAGDWRLFFLERDYVKASTLAQVQEVASKYFIPSNRTSGQYIPTETISRAPKIEPVDLSKLFEHYKGDNHTVTTEAFDPSPDNIQAKTLRQDLVLNNGVIHYALLPKSSRGNRVYANYRIKFSNLDNLSGQATLSGFAASLITSGTDTLSQQDIQDKIDTLNGSLSYHISANQLVVSLSTTEEHLTELLGFSLDLIQKASYPQKELTNFLAQVKRAIQVNSTEPAAKAAYQINRYLSRFDKNDFRYVQSFEEQLATINTINREKLLSFNRKNFAAGDIDISIVGTFNPDAVLDTLKQKIGTWKKAPEYTYITDPYGEYPAKSFTLQTPDKPNAIFLGRLLLPVQNTDKDFPALLVANHLLGGSEASRLFKSVRADKGLSYSIYSGINASAFEPSAEWTIQAIYSPEKKAEITQTIQQTMADIQQHGFTQEELDSGIASIMNMRALSRTQDNVLSATWLRYLENGRDFNWNKQFEERIKALTLDEVNAAAKKYLKFEQMSTAYAGDFEMKK</sequence>
<dbReference type="InterPro" id="IPR001431">
    <property type="entry name" value="Pept_M16_Zn_BS"/>
</dbReference>
<evidence type="ECO:0000256" key="4">
    <source>
        <dbReference type="SAM" id="SignalP"/>
    </source>
</evidence>
<evidence type="ECO:0000256" key="2">
    <source>
        <dbReference type="ARBA" id="ARBA00007261"/>
    </source>
</evidence>
<keyword evidence="4" id="KW-0732">Signal</keyword>
<accession>A0A6L9Y484</accession>
<evidence type="ECO:0000259" key="5">
    <source>
        <dbReference type="Pfam" id="PF00675"/>
    </source>
</evidence>
<comment type="cofactor">
    <cofactor evidence="1">
        <name>Zn(2+)</name>
        <dbReference type="ChEBI" id="CHEBI:29105"/>
    </cofactor>
</comment>
<dbReference type="InterPro" id="IPR011765">
    <property type="entry name" value="Pept_M16_N"/>
</dbReference>
<evidence type="ECO:0000313" key="7">
    <source>
        <dbReference type="EMBL" id="NEN74995.1"/>
    </source>
</evidence>
<dbReference type="GO" id="GO:0046872">
    <property type="term" value="F:metal ion binding"/>
    <property type="evidence" value="ECO:0007669"/>
    <property type="project" value="InterPro"/>
</dbReference>
<feature type="domain" description="Peptidase M16 C-terminal" evidence="6">
    <location>
        <begin position="195"/>
        <end position="370"/>
    </location>
</feature>
<dbReference type="Pfam" id="PF00675">
    <property type="entry name" value="Peptidase_M16"/>
    <property type="match status" value="1"/>
</dbReference>
<proteinExistence type="inferred from homology"/>
<name>A0A6L9Y484_9BURK</name>
<evidence type="ECO:0000313" key="8">
    <source>
        <dbReference type="Proteomes" id="UP000477651"/>
    </source>
</evidence>
<feature type="domain" description="Peptidase M16 N-terminal" evidence="5">
    <location>
        <begin position="41"/>
        <end position="186"/>
    </location>
</feature>
<organism evidence="7 8">
    <name type="scientific">Pelistega ratti</name>
    <dbReference type="NCBI Taxonomy" id="2652177"/>
    <lineage>
        <taxon>Bacteria</taxon>
        <taxon>Pseudomonadati</taxon>
        <taxon>Pseudomonadota</taxon>
        <taxon>Betaproteobacteria</taxon>
        <taxon>Burkholderiales</taxon>
        <taxon>Alcaligenaceae</taxon>
        <taxon>Pelistega</taxon>
    </lineage>
</organism>
<dbReference type="PANTHER" id="PTHR11851">
    <property type="entry name" value="METALLOPROTEASE"/>
    <property type="match status" value="1"/>
</dbReference>
<dbReference type="AlphaFoldDB" id="A0A6L9Y484"/>
<evidence type="ECO:0000256" key="1">
    <source>
        <dbReference type="ARBA" id="ARBA00001947"/>
    </source>
</evidence>
<evidence type="ECO:0000259" key="6">
    <source>
        <dbReference type="Pfam" id="PF05193"/>
    </source>
</evidence>
<feature type="signal peptide" evidence="4">
    <location>
        <begin position="1"/>
        <end position="20"/>
    </location>
</feature>
<dbReference type="SUPFAM" id="SSF63411">
    <property type="entry name" value="LuxS/MPP-like metallohydrolase"/>
    <property type="match status" value="4"/>
</dbReference>
<comment type="similarity">
    <text evidence="2 3">Belongs to the peptidase M16 family.</text>
</comment>
<dbReference type="GO" id="GO:0004222">
    <property type="term" value="F:metalloendopeptidase activity"/>
    <property type="evidence" value="ECO:0007669"/>
    <property type="project" value="InterPro"/>
</dbReference>
<dbReference type="EMBL" id="JAAGYR010000002">
    <property type="protein sequence ID" value="NEN74995.1"/>
    <property type="molecule type" value="Genomic_DNA"/>
</dbReference>
<comment type="caution">
    <text evidence="7">The sequence shown here is derived from an EMBL/GenBank/DDBJ whole genome shotgun (WGS) entry which is preliminary data.</text>
</comment>
<reference evidence="7 8" key="1">
    <citation type="submission" date="2020-02" db="EMBL/GenBank/DDBJ databases">
        <title>Pelistega sp. NLN82 were isolated from wild rodents of the Hainan Island.</title>
        <authorList>
            <person name="Niu N."/>
            <person name="Zhou J."/>
        </authorList>
    </citation>
    <scope>NUCLEOTIDE SEQUENCE [LARGE SCALE GENOMIC DNA]</scope>
    <source>
        <strain evidence="7 8">NLN82</strain>
    </source>
</reference>
<dbReference type="Proteomes" id="UP000477651">
    <property type="component" value="Unassembled WGS sequence"/>
</dbReference>
<feature type="chain" id="PRO_5027111506" evidence="4">
    <location>
        <begin position="21"/>
        <end position="904"/>
    </location>
</feature>
<dbReference type="Pfam" id="PF05193">
    <property type="entry name" value="Peptidase_M16_C"/>
    <property type="match status" value="2"/>
</dbReference>
<evidence type="ECO:0000256" key="3">
    <source>
        <dbReference type="RuleBase" id="RU004447"/>
    </source>
</evidence>
<keyword evidence="8" id="KW-1185">Reference proteome</keyword>